<feature type="signal peptide" evidence="1">
    <location>
        <begin position="1"/>
        <end position="29"/>
    </location>
</feature>
<dbReference type="Proteomes" id="UP000543804">
    <property type="component" value="Unassembled WGS sequence"/>
</dbReference>
<dbReference type="AlphaFoldDB" id="A0A848B809"/>
<evidence type="ECO:0000313" key="3">
    <source>
        <dbReference type="Proteomes" id="UP000543804"/>
    </source>
</evidence>
<gene>
    <name evidence="2" type="ORF">HF878_08995</name>
</gene>
<protein>
    <submittedName>
        <fullName evidence="2">Uncharacterized protein</fullName>
    </submittedName>
</protein>
<keyword evidence="3" id="KW-1185">Reference proteome</keyword>
<organism evidence="2 3">
    <name type="scientific">Selenomonas bovis</name>
    <dbReference type="NCBI Taxonomy" id="416586"/>
    <lineage>
        <taxon>Bacteria</taxon>
        <taxon>Bacillati</taxon>
        <taxon>Bacillota</taxon>
        <taxon>Negativicutes</taxon>
        <taxon>Selenomonadales</taxon>
        <taxon>Selenomonadaceae</taxon>
        <taxon>Selenomonas</taxon>
    </lineage>
</organism>
<accession>A0A848B809</accession>
<keyword evidence="1" id="KW-0732">Signal</keyword>
<proteinExistence type="predicted"/>
<sequence>MSQWKGKLAGLVAAGLLAVLPLAATPALAEPPAVPEDIYQWVQSTARQNYYFNKQQMCYEIRADGTVDEHVLIVPTLRTYDDVQIQDVISKRRWKLEDLTGYDALAGAAEYLKIDLAAQTVTITEHDDLDGDWGVIREEKEPEIVQLAELSEKDVDACFYRAIIKYAQKHAAELRARTEQKAAEAASEEKGKG</sequence>
<evidence type="ECO:0000256" key="1">
    <source>
        <dbReference type="SAM" id="SignalP"/>
    </source>
</evidence>
<evidence type="ECO:0000313" key="2">
    <source>
        <dbReference type="EMBL" id="NMD99596.1"/>
    </source>
</evidence>
<reference evidence="2 3" key="1">
    <citation type="submission" date="2020-04" db="EMBL/GenBank/DDBJ databases">
        <authorList>
            <person name="Hitch T.C.A."/>
            <person name="Wylensek D."/>
            <person name="Clavel T."/>
        </authorList>
    </citation>
    <scope>NUCLEOTIDE SEQUENCE [LARGE SCALE GENOMIC DNA]</scope>
    <source>
        <strain evidence="2 3">PG-130-P53-12</strain>
    </source>
</reference>
<dbReference type="EMBL" id="JABAFA010000039">
    <property type="protein sequence ID" value="NMD99596.1"/>
    <property type="molecule type" value="Genomic_DNA"/>
</dbReference>
<dbReference type="RefSeq" id="WP_170077876.1">
    <property type="nucleotide sequence ID" value="NZ_JABAFA010000039.1"/>
</dbReference>
<name>A0A848B809_9FIRM</name>
<feature type="chain" id="PRO_5032437490" evidence="1">
    <location>
        <begin position="30"/>
        <end position="193"/>
    </location>
</feature>
<comment type="caution">
    <text evidence="2">The sequence shown here is derived from an EMBL/GenBank/DDBJ whole genome shotgun (WGS) entry which is preliminary data.</text>
</comment>